<dbReference type="Proteomes" id="UP000595917">
    <property type="component" value="Chromosome"/>
</dbReference>
<dbReference type="PANTHER" id="PTHR43581:SF4">
    <property type="entry name" value="ATP_GTP PHOSPHATASE"/>
    <property type="match status" value="1"/>
</dbReference>
<dbReference type="Pfam" id="PF13175">
    <property type="entry name" value="AAA_15"/>
    <property type="match status" value="1"/>
</dbReference>
<dbReference type="AlphaFoldDB" id="A0A7T8B8T7"/>
<dbReference type="CDD" id="cd00267">
    <property type="entry name" value="ABC_ATPase"/>
    <property type="match status" value="1"/>
</dbReference>
<evidence type="ECO:0000259" key="2">
    <source>
        <dbReference type="Pfam" id="PF13175"/>
    </source>
</evidence>
<dbReference type="KEGG" id="bhc:JFL75_11940"/>
<evidence type="ECO:0000313" key="4">
    <source>
        <dbReference type="Proteomes" id="UP000595917"/>
    </source>
</evidence>
<keyword evidence="1" id="KW-0175">Coiled coil</keyword>
<organism evidence="3 4">
    <name type="scientific">Breznakiella homolactica</name>
    <dbReference type="NCBI Taxonomy" id="2798577"/>
    <lineage>
        <taxon>Bacteria</taxon>
        <taxon>Pseudomonadati</taxon>
        <taxon>Spirochaetota</taxon>
        <taxon>Spirochaetia</taxon>
        <taxon>Spirochaetales</taxon>
        <taxon>Breznakiellaceae</taxon>
        <taxon>Breznakiella</taxon>
    </lineage>
</organism>
<accession>A0A7T8B8T7</accession>
<proteinExistence type="predicted"/>
<dbReference type="RefSeq" id="WP_215624962.1">
    <property type="nucleotide sequence ID" value="NZ_CP067089.2"/>
</dbReference>
<dbReference type="InterPro" id="IPR051396">
    <property type="entry name" value="Bact_Antivir_Def_Nuclease"/>
</dbReference>
<name>A0A7T8B8T7_9SPIR</name>
<evidence type="ECO:0000256" key="1">
    <source>
        <dbReference type="SAM" id="Coils"/>
    </source>
</evidence>
<dbReference type="Gene3D" id="3.40.50.300">
    <property type="entry name" value="P-loop containing nucleotide triphosphate hydrolases"/>
    <property type="match status" value="2"/>
</dbReference>
<sequence>MELNGFSVSEFRSIKYSNWIEADKVTALIGTNESGKTNILVPLWKFNPASEGEIDQILDFPRSKYNEFRSLKEKPKFIKVKFILNESESKKISELTNMDYTKFNELICEMDYDLNRSISFPLSKIDRSTDKLKILELLKNTLSSIENTEASKQEESMRDEINKLLNEIINIINSDDKKYIMRADLRIYYDKLGKISLEKAVKTSLIKPLFEKLLEDIYSILFELNKQNPEDIKEVKDFIFSHLPSFVYYSNYGNLDSEIYLPHVIANLKRTDLGPKEAAKARTLKVLFEFVRLSPEEIHELGKEIINGRPPQNQSEIDEIAKRKKERDILLQSASTELTQKFRDWWKQGEYRFRFQADGDHFRIWVSDDNRPEDIELEGRSTGLQWFLSFFLVFLVESKKSHLNSILLLDEPGLSLHPLAQKDLALFFENLAKTNQLLYTTHSPFLIDTDKLDRVRSVYINDDGYTEVSPDLRASQNKTQQQRSIFPVHAALGLSVSDTLLLGCIPIIIEGQSDQNYLTIIKNLLINHKKINPMKEIVFLPAGGVKGIKALLPIITGTSEELPFVIVDSDGPGLKQYKDLIEGIYNSENEKVIQIGSLTTIQNAEVEDLFPHKLLADTFDKSFRAFDVYASDLINNDEAIINQLEKFAQSQNIHLETPGWKVVLSKNVKSRILNKPDLIDPNTEFFSKWIELFSKIVE</sequence>
<feature type="domain" description="Endonuclease GajA/Old nuclease/RecF-like AAA" evidence="2">
    <location>
        <begin position="1"/>
        <end position="447"/>
    </location>
</feature>
<dbReference type="EMBL" id="CP067089">
    <property type="protein sequence ID" value="QQO07656.1"/>
    <property type="molecule type" value="Genomic_DNA"/>
</dbReference>
<dbReference type="SUPFAM" id="SSF52540">
    <property type="entry name" value="P-loop containing nucleoside triphosphate hydrolases"/>
    <property type="match status" value="1"/>
</dbReference>
<dbReference type="PANTHER" id="PTHR43581">
    <property type="entry name" value="ATP/GTP PHOSPHATASE"/>
    <property type="match status" value="1"/>
</dbReference>
<feature type="coiled-coil region" evidence="1">
    <location>
        <begin position="135"/>
        <end position="167"/>
    </location>
</feature>
<keyword evidence="4" id="KW-1185">Reference proteome</keyword>
<gene>
    <name evidence="3" type="ORF">JFL75_11940</name>
</gene>
<dbReference type="InterPro" id="IPR027417">
    <property type="entry name" value="P-loop_NTPase"/>
</dbReference>
<dbReference type="InterPro" id="IPR041685">
    <property type="entry name" value="AAA_GajA/Old/RecF-like"/>
</dbReference>
<evidence type="ECO:0000313" key="3">
    <source>
        <dbReference type="EMBL" id="QQO07656.1"/>
    </source>
</evidence>
<protein>
    <submittedName>
        <fullName evidence="3">AAA family ATPase</fullName>
    </submittedName>
</protein>
<reference evidence="3" key="1">
    <citation type="submission" date="2021-01" db="EMBL/GenBank/DDBJ databases">
        <title>Description of Breznakiella homolactica.</title>
        <authorList>
            <person name="Song Y."/>
            <person name="Brune A."/>
        </authorList>
    </citation>
    <scope>NUCLEOTIDE SEQUENCE</scope>
    <source>
        <strain evidence="3">RmG30</strain>
    </source>
</reference>